<reference evidence="2 3" key="1">
    <citation type="submission" date="2020-03" db="EMBL/GenBank/DDBJ databases">
        <authorList>
            <person name="Zhu W."/>
        </authorList>
    </citation>
    <scope>NUCLEOTIDE SEQUENCE [LARGE SCALE GENOMIC DNA]</scope>
    <source>
        <strain evidence="2 3">323-1</strain>
    </source>
</reference>
<sequence>MEICEIEKLSEFIAYLEDLPRNYSLSRGQSKSYTLLPSAFRYDENGNRLFRKIDIKRFLDDFKVNSHPYITNVNFLKHDNEWMIYAQHYGIPTRLLDFTYSHIISLMFALENSFNEREPENGVIWFLDPCALNLQGTDGSSKKVLNLADNAQEIDQATTPVVVTCHKIHERINAQNGLFVYFQEENNQPLEDIANQNVLKKLVINKESKKDILKSLSSLGIGYSSIYPELSSVSKDIMLKRNIEEYLKGMEE</sequence>
<gene>
    <name evidence="2" type="ORF">G8E00_04585</name>
</gene>
<dbReference type="SMART" id="SM00901">
    <property type="entry name" value="FRG"/>
    <property type="match status" value="1"/>
</dbReference>
<dbReference type="AlphaFoldDB" id="A0A6G8S051"/>
<protein>
    <submittedName>
        <fullName evidence="2">FRG domain-containing protein</fullName>
    </submittedName>
</protein>
<evidence type="ECO:0000313" key="3">
    <source>
        <dbReference type="Proteomes" id="UP000502297"/>
    </source>
</evidence>
<dbReference type="InterPro" id="IPR014966">
    <property type="entry name" value="FRG-dom"/>
</dbReference>
<dbReference type="KEGG" id="asha:G8E00_04585"/>
<evidence type="ECO:0000313" key="2">
    <source>
        <dbReference type="EMBL" id="QIO07428.1"/>
    </source>
</evidence>
<accession>A0A6G8S051</accession>
<evidence type="ECO:0000259" key="1">
    <source>
        <dbReference type="SMART" id="SM00901"/>
    </source>
</evidence>
<organism evidence="2 3">
    <name type="scientific">Acinetobacter shaoyimingii</name>
    <dbReference type="NCBI Taxonomy" id="2715164"/>
    <lineage>
        <taxon>Bacteria</taxon>
        <taxon>Pseudomonadati</taxon>
        <taxon>Pseudomonadota</taxon>
        <taxon>Gammaproteobacteria</taxon>
        <taxon>Moraxellales</taxon>
        <taxon>Moraxellaceae</taxon>
        <taxon>Acinetobacter</taxon>
    </lineage>
</organism>
<keyword evidence="3" id="KW-1185">Reference proteome</keyword>
<dbReference type="Proteomes" id="UP000502297">
    <property type="component" value="Chromosome"/>
</dbReference>
<dbReference type="EMBL" id="CP049801">
    <property type="protein sequence ID" value="QIO07428.1"/>
    <property type="molecule type" value="Genomic_DNA"/>
</dbReference>
<proteinExistence type="predicted"/>
<feature type="domain" description="FRG" evidence="1">
    <location>
        <begin position="20"/>
        <end position="125"/>
    </location>
</feature>
<name>A0A6G8S051_9GAMM</name>
<dbReference type="Pfam" id="PF08867">
    <property type="entry name" value="FRG"/>
    <property type="match status" value="1"/>
</dbReference>